<reference evidence="2 3" key="1">
    <citation type="submission" date="2020-08" db="EMBL/GenBank/DDBJ databases">
        <title>Genomic Encyclopedia of Type Strains, Phase IV (KMG-IV): sequencing the most valuable type-strain genomes for metagenomic binning, comparative biology and taxonomic classification.</title>
        <authorList>
            <person name="Goeker M."/>
        </authorList>
    </citation>
    <scope>NUCLEOTIDE SEQUENCE [LARGE SCALE GENOMIC DNA]</scope>
    <source>
        <strain evidence="2 3">DSM 44197</strain>
    </source>
</reference>
<dbReference type="EMBL" id="JACJIA010000004">
    <property type="protein sequence ID" value="MBA8951800.1"/>
    <property type="molecule type" value="Genomic_DNA"/>
</dbReference>
<accession>A0A7W3LPB6</accession>
<feature type="domain" description="CHAT" evidence="1">
    <location>
        <begin position="574"/>
        <end position="796"/>
    </location>
</feature>
<dbReference type="AlphaFoldDB" id="A0A7W3LPB6"/>
<dbReference type="Gene3D" id="1.25.40.10">
    <property type="entry name" value="Tetratricopeptide repeat domain"/>
    <property type="match status" value="1"/>
</dbReference>
<evidence type="ECO:0000313" key="2">
    <source>
        <dbReference type="EMBL" id="MBA8951800.1"/>
    </source>
</evidence>
<gene>
    <name evidence="2" type="ORF">HNR61_003440</name>
</gene>
<sequence length="811" mass="86619">MNLAELQREGVAAAERGRLTEGLGLLRTALSVAAERGPREVARVRVHLVGLLAARGEVTAALVEASGVGEELPSADADRLTANLACALARAGRFGEARETAERVLSRIRRSDDPASLAGLLTTLGVSRAMQGALCGAEPALREAVEVATRADLTYQTAIARGALAFVVARRGDLPQALELFALAEPGLVGERLTQCRLERAETLLMAGLVDEARALLAATLNEAAEQGHDCDLADGLLLLAHAELSDNDPERAAATAERARATFAAQERAGWMLLAEHVLLRARWTAGERSPVFLSSATATADRLERGGWTEAAAEARIMAARTALDLGRPAGHLLEQVSRFRVRGPAALRAAAWHALALERRSRDDLNGAVAAVWSGLRVVEDHAEVFAALELRARAADLATELADLGLSLARSARELLSLEERRRTLLRRPHEPGPPRDSDRAAALARLRALSRSRTATTADGEPAPDLFRRLNALEGEIRTERYRRPAPRAEPSTRAGTPEVAAALGERVLVELIRVGADLHAVTIRDGRPRRHRLGPFNDIARAASLTRAAVRRAAEQEDLRTETGLSITCTDLNDRILQPLQAEVTDRELVLVPTGPLHTVPWAALPSLTGRPFTVAPSATAWFHAVRRQREPGHVLLASGPDLTHAGREVDALRHHYPNARVLQGRNADAETVRDALNGASLAHVAAHGEFRDGNALFSHLRLSDGPLFVHDLEEVERLPRTVVLSACDIGRSEAGDAAIGMVGALLARGTATVVASVTPIRDEEAPALMATFHRALAEGRSPAQALASAPRPPGVAGFLCFGAG</sequence>
<comment type="caution">
    <text evidence="2">The sequence shown here is derived from an EMBL/GenBank/DDBJ whole genome shotgun (WGS) entry which is preliminary data.</text>
</comment>
<dbReference type="RefSeq" id="WP_281400469.1">
    <property type="nucleotide sequence ID" value="NZ_BAAALP010000010.1"/>
</dbReference>
<keyword evidence="3" id="KW-1185">Reference proteome</keyword>
<dbReference type="InterPro" id="IPR024983">
    <property type="entry name" value="CHAT_dom"/>
</dbReference>
<dbReference type="InterPro" id="IPR011990">
    <property type="entry name" value="TPR-like_helical_dom_sf"/>
</dbReference>
<name>A0A7W3LPB6_ACTNM</name>
<evidence type="ECO:0000259" key="1">
    <source>
        <dbReference type="Pfam" id="PF12770"/>
    </source>
</evidence>
<organism evidence="2 3">
    <name type="scientific">Actinomadura namibiensis</name>
    <dbReference type="NCBI Taxonomy" id="182080"/>
    <lineage>
        <taxon>Bacteria</taxon>
        <taxon>Bacillati</taxon>
        <taxon>Actinomycetota</taxon>
        <taxon>Actinomycetes</taxon>
        <taxon>Streptosporangiales</taxon>
        <taxon>Thermomonosporaceae</taxon>
        <taxon>Actinomadura</taxon>
    </lineage>
</organism>
<dbReference type="Proteomes" id="UP000572680">
    <property type="component" value="Unassembled WGS sequence"/>
</dbReference>
<proteinExistence type="predicted"/>
<dbReference type="Pfam" id="PF12770">
    <property type="entry name" value="CHAT"/>
    <property type="match status" value="1"/>
</dbReference>
<evidence type="ECO:0000313" key="3">
    <source>
        <dbReference type="Proteomes" id="UP000572680"/>
    </source>
</evidence>
<protein>
    <submittedName>
        <fullName evidence="2">Tetratricopeptide (TPR) repeat protein</fullName>
    </submittedName>
</protein>
<dbReference type="SUPFAM" id="SSF48452">
    <property type="entry name" value="TPR-like"/>
    <property type="match status" value="2"/>
</dbReference>